<dbReference type="OrthoDB" id="635259at2"/>
<feature type="domain" description="HTH araC/xylS-type" evidence="1">
    <location>
        <begin position="145"/>
        <end position="264"/>
    </location>
</feature>
<dbReference type="InterPro" id="IPR018060">
    <property type="entry name" value="HTH_AraC"/>
</dbReference>
<evidence type="ECO:0000313" key="2">
    <source>
        <dbReference type="EMBL" id="GAO45466.1"/>
    </source>
</evidence>
<evidence type="ECO:0000259" key="1">
    <source>
        <dbReference type="PROSITE" id="PS01124"/>
    </source>
</evidence>
<dbReference type="EMBL" id="BBWV01000005">
    <property type="protein sequence ID" value="GAO45466.1"/>
    <property type="molecule type" value="Genomic_DNA"/>
</dbReference>
<sequence>MAFKEGYYGYRVGVPEVVEGIFSHFYFGGNASQEIIYQTLLPSFQTIMVFSFGSPASFLTEAGESLPVEKCVVAGPIRQALRYQLPPGARIIVVNFKDDAFFRFFGTAVITQHTVADPDALLESNCFADLWQELCTISTDAGIIDRLVAFCQPYLRERSGIAGQLATFDNPELGAIKTIAGQNNLSERAIQLQHKKHFGYSAKAISRYLRFLKAVELLQSMAAKGNSKTDWFKIIDQCGYYDQSQLIHDFNHFLHISPAQYLKFQQTVCNPRG</sequence>
<dbReference type="AlphaFoldDB" id="A0A0E9N6Z4"/>
<reference evidence="2 3" key="1">
    <citation type="submission" date="2015-04" db="EMBL/GenBank/DDBJ databases">
        <title>Whole genome shotgun sequence of Flavihumibacter petaseus NBRC 106054.</title>
        <authorList>
            <person name="Miyazawa S."/>
            <person name="Hosoyama A."/>
            <person name="Hashimoto M."/>
            <person name="Noguchi M."/>
            <person name="Tsuchikane K."/>
            <person name="Ohji S."/>
            <person name="Yamazoe A."/>
            <person name="Ichikawa N."/>
            <person name="Kimura A."/>
            <person name="Fujita N."/>
        </authorList>
    </citation>
    <scope>NUCLEOTIDE SEQUENCE [LARGE SCALE GENOMIC DNA]</scope>
    <source>
        <strain evidence="2 3">NBRC 106054</strain>
    </source>
</reference>
<dbReference type="Proteomes" id="UP000033121">
    <property type="component" value="Unassembled WGS sequence"/>
</dbReference>
<proteinExistence type="predicted"/>
<accession>A0A0E9N6Z4</accession>
<dbReference type="Gene3D" id="1.10.10.60">
    <property type="entry name" value="Homeodomain-like"/>
    <property type="match status" value="1"/>
</dbReference>
<dbReference type="RefSeq" id="WP_046371469.1">
    <property type="nucleotide sequence ID" value="NZ_BBWV01000005.1"/>
</dbReference>
<dbReference type="STRING" id="1220578.FPE01S_05_01610"/>
<dbReference type="PROSITE" id="PS01124">
    <property type="entry name" value="HTH_ARAC_FAMILY_2"/>
    <property type="match status" value="1"/>
</dbReference>
<comment type="caution">
    <text evidence="2">The sequence shown here is derived from an EMBL/GenBank/DDBJ whole genome shotgun (WGS) entry which is preliminary data.</text>
</comment>
<protein>
    <submittedName>
        <fullName evidence="2">Putative AraC family transcriptional regulator</fullName>
    </submittedName>
</protein>
<evidence type="ECO:0000313" key="3">
    <source>
        <dbReference type="Proteomes" id="UP000033121"/>
    </source>
</evidence>
<organism evidence="2 3">
    <name type="scientific">Flavihumibacter petaseus NBRC 106054</name>
    <dbReference type="NCBI Taxonomy" id="1220578"/>
    <lineage>
        <taxon>Bacteria</taxon>
        <taxon>Pseudomonadati</taxon>
        <taxon>Bacteroidota</taxon>
        <taxon>Chitinophagia</taxon>
        <taxon>Chitinophagales</taxon>
        <taxon>Chitinophagaceae</taxon>
        <taxon>Flavihumibacter</taxon>
    </lineage>
</organism>
<gene>
    <name evidence="2" type="ORF">FPE01S_05_01610</name>
</gene>
<dbReference type="GO" id="GO:0003700">
    <property type="term" value="F:DNA-binding transcription factor activity"/>
    <property type="evidence" value="ECO:0007669"/>
    <property type="project" value="InterPro"/>
</dbReference>
<keyword evidence="3" id="KW-1185">Reference proteome</keyword>
<dbReference type="SMART" id="SM00342">
    <property type="entry name" value="HTH_ARAC"/>
    <property type="match status" value="1"/>
</dbReference>
<dbReference type="GO" id="GO:0043565">
    <property type="term" value="F:sequence-specific DNA binding"/>
    <property type="evidence" value="ECO:0007669"/>
    <property type="project" value="InterPro"/>
</dbReference>
<name>A0A0E9N6Z4_9BACT</name>